<dbReference type="RefSeq" id="WP_110373979.1">
    <property type="nucleotide sequence ID" value="NZ_JAHBRY010000001.1"/>
</dbReference>
<organism evidence="2 3">
    <name type="scientific">Chelatococcus asaccharovorans</name>
    <dbReference type="NCBI Taxonomy" id="28210"/>
    <lineage>
        <taxon>Bacteria</taxon>
        <taxon>Pseudomonadati</taxon>
        <taxon>Pseudomonadota</taxon>
        <taxon>Alphaproteobacteria</taxon>
        <taxon>Hyphomicrobiales</taxon>
        <taxon>Chelatococcaceae</taxon>
        <taxon>Chelatococcus</taxon>
    </lineage>
</organism>
<evidence type="ECO:0000313" key="2">
    <source>
        <dbReference type="EMBL" id="PXW61675.1"/>
    </source>
</evidence>
<keyword evidence="3" id="KW-1185">Reference proteome</keyword>
<evidence type="ECO:0000313" key="3">
    <source>
        <dbReference type="Proteomes" id="UP000248021"/>
    </source>
</evidence>
<comment type="caution">
    <text evidence="2">The sequence shown here is derived from an EMBL/GenBank/DDBJ whole genome shotgun (WGS) entry which is preliminary data.</text>
</comment>
<gene>
    <name evidence="2" type="ORF">C7450_103192</name>
</gene>
<name>A0A2V3UB12_9HYPH</name>
<accession>A0A2V3UB12</accession>
<protein>
    <submittedName>
        <fullName evidence="2">Uncharacterized protein</fullName>
    </submittedName>
</protein>
<dbReference type="AlphaFoldDB" id="A0A2V3UB12"/>
<proteinExistence type="predicted"/>
<dbReference type="OrthoDB" id="7679471at2"/>
<keyword evidence="1" id="KW-0472">Membrane</keyword>
<dbReference type="EMBL" id="QJJK01000003">
    <property type="protein sequence ID" value="PXW61675.1"/>
    <property type="molecule type" value="Genomic_DNA"/>
</dbReference>
<dbReference type="InterPro" id="IPR057700">
    <property type="entry name" value="DUF7940"/>
</dbReference>
<sequence length="74" mass="7944">MKLVANWREVLRYAWSIRLLILAGALSGAEVALPLLQEILPIHRGVFAGLSALTVCGAFVARIVAQTSVSGEKQ</sequence>
<feature type="transmembrane region" description="Helical" evidence="1">
    <location>
        <begin position="12"/>
        <end position="33"/>
    </location>
</feature>
<dbReference type="Proteomes" id="UP000248021">
    <property type="component" value="Unassembled WGS sequence"/>
</dbReference>
<feature type="transmembrane region" description="Helical" evidence="1">
    <location>
        <begin position="45"/>
        <end position="65"/>
    </location>
</feature>
<reference evidence="2 3" key="1">
    <citation type="submission" date="2018-05" db="EMBL/GenBank/DDBJ databases">
        <title>Genomic Encyclopedia of Type Strains, Phase IV (KMG-IV): sequencing the most valuable type-strain genomes for metagenomic binning, comparative biology and taxonomic classification.</title>
        <authorList>
            <person name="Goeker M."/>
        </authorList>
    </citation>
    <scope>NUCLEOTIDE SEQUENCE [LARGE SCALE GENOMIC DNA]</scope>
    <source>
        <strain evidence="2 3">DSM 6462</strain>
    </source>
</reference>
<keyword evidence="1" id="KW-0812">Transmembrane</keyword>
<evidence type="ECO:0000256" key="1">
    <source>
        <dbReference type="SAM" id="Phobius"/>
    </source>
</evidence>
<dbReference type="Pfam" id="PF25612">
    <property type="entry name" value="DUF7940"/>
    <property type="match status" value="1"/>
</dbReference>
<keyword evidence="1" id="KW-1133">Transmembrane helix</keyword>